<sequence>MQKSGFDHYHTRQSPDDVRFTKPTIDLNFPGQHEFENIYDVLRALEQKILQPRSLPSLRVFLHDNQLWTIDNKLLYIYRISPKVRRVSVTFITGIKFIDRFLNDNTKPDLEQMASPDFFPDVVRTSATQVVQSTSSQDCVMLPTVAGFKKMEKERISAGKAPSSTSPKSSLSNSSSKTVASRISSDDNAESNLTMGTEANSPDVKSLRTCTIRNDISVDSSTNSSVKSYPVNNCTGRKKEGNLDSSNDYTYSHDFVVTAHGSVRQSTPESNIEKDEQRKLAQQQPPLNSRSLPCLTRVVVECRDIPVSNTLAPVHTLTEPMSNNFGWVSAECSMESKPNDVALQFRPETESSVRSCLDFPEGLSKWRDVDTLEAPPELVGRFSAKSIMMKQGRAENEIVTEGEERHQQQKQQRKSSPSKKAADTESCNSSDSSKDRQSRLDRPLSSCGSSAPVLERPSTCNFPLDGRRNGSLFRLCATSVVQADRGNQSPPKGRTRAFISAEKKTQGKLSREHELEVSKKILLKHMKKAFFSVY</sequence>
<feature type="region of interest" description="Disordered" evidence="1">
    <location>
        <begin position="219"/>
        <end position="246"/>
    </location>
</feature>
<feature type="region of interest" description="Disordered" evidence="1">
    <location>
        <begin position="154"/>
        <end position="204"/>
    </location>
</feature>
<evidence type="ECO:0000256" key="1">
    <source>
        <dbReference type="SAM" id="MobiDB-lite"/>
    </source>
</evidence>
<organism evidence="2 3">
    <name type="scientific">Riccia fluitans</name>
    <dbReference type="NCBI Taxonomy" id="41844"/>
    <lineage>
        <taxon>Eukaryota</taxon>
        <taxon>Viridiplantae</taxon>
        <taxon>Streptophyta</taxon>
        <taxon>Embryophyta</taxon>
        <taxon>Marchantiophyta</taxon>
        <taxon>Marchantiopsida</taxon>
        <taxon>Marchantiidae</taxon>
        <taxon>Marchantiales</taxon>
        <taxon>Ricciaceae</taxon>
        <taxon>Riccia</taxon>
    </lineage>
</organism>
<comment type="caution">
    <text evidence="2">The sequence shown here is derived from an EMBL/GenBank/DDBJ whole genome shotgun (WGS) entry which is preliminary data.</text>
</comment>
<reference evidence="2 3" key="1">
    <citation type="submission" date="2024-09" db="EMBL/GenBank/DDBJ databases">
        <title>Chromosome-scale assembly of Riccia fluitans.</title>
        <authorList>
            <person name="Paukszto L."/>
            <person name="Sawicki J."/>
            <person name="Karawczyk K."/>
            <person name="Piernik-Szablinska J."/>
            <person name="Szczecinska M."/>
            <person name="Mazdziarz M."/>
        </authorList>
    </citation>
    <scope>NUCLEOTIDE SEQUENCE [LARGE SCALE GENOMIC DNA]</scope>
    <source>
        <strain evidence="2">Rf_01</strain>
        <tissue evidence="2">Aerial parts of the thallus</tissue>
    </source>
</reference>
<dbReference type="AlphaFoldDB" id="A0ABD1ZDX5"/>
<proteinExistence type="predicted"/>
<evidence type="ECO:0000313" key="3">
    <source>
        <dbReference type="Proteomes" id="UP001605036"/>
    </source>
</evidence>
<protein>
    <submittedName>
        <fullName evidence="2">Uncharacterized protein</fullName>
    </submittedName>
</protein>
<evidence type="ECO:0000313" key="2">
    <source>
        <dbReference type="EMBL" id="KAL2649548.1"/>
    </source>
</evidence>
<gene>
    <name evidence="2" type="ORF">R1flu_017676</name>
</gene>
<feature type="compositionally biased region" description="Polar residues" evidence="1">
    <location>
        <begin position="190"/>
        <end position="200"/>
    </location>
</feature>
<feature type="compositionally biased region" description="Low complexity" evidence="1">
    <location>
        <begin position="219"/>
        <end position="228"/>
    </location>
</feature>
<dbReference type="Proteomes" id="UP001605036">
    <property type="component" value="Unassembled WGS sequence"/>
</dbReference>
<feature type="compositionally biased region" description="Basic and acidic residues" evidence="1">
    <location>
        <begin position="432"/>
        <end position="442"/>
    </location>
</feature>
<accession>A0ABD1ZDX5</accession>
<feature type="compositionally biased region" description="Basic and acidic residues" evidence="1">
    <location>
        <begin position="393"/>
        <end position="407"/>
    </location>
</feature>
<dbReference type="EMBL" id="JBHFFA010000001">
    <property type="protein sequence ID" value="KAL2649548.1"/>
    <property type="molecule type" value="Genomic_DNA"/>
</dbReference>
<feature type="region of interest" description="Disordered" evidence="1">
    <location>
        <begin position="393"/>
        <end position="452"/>
    </location>
</feature>
<feature type="region of interest" description="Disordered" evidence="1">
    <location>
        <begin position="261"/>
        <end position="287"/>
    </location>
</feature>
<name>A0ABD1ZDX5_9MARC</name>
<keyword evidence="3" id="KW-1185">Reference proteome</keyword>
<feature type="compositionally biased region" description="Low complexity" evidence="1">
    <location>
        <begin position="158"/>
        <end position="181"/>
    </location>
</feature>